<accession>A0ABD4QRH6</accession>
<feature type="domain" description="OmpR/PhoB-type" evidence="4">
    <location>
        <begin position="21"/>
        <end position="120"/>
    </location>
</feature>
<dbReference type="InterPro" id="IPR036388">
    <property type="entry name" value="WH-like_DNA-bd_sf"/>
</dbReference>
<feature type="DNA-binding region" description="OmpR/PhoB-type" evidence="2">
    <location>
        <begin position="21"/>
        <end position="120"/>
    </location>
</feature>
<dbReference type="SMART" id="SM00862">
    <property type="entry name" value="Trans_reg_C"/>
    <property type="match status" value="1"/>
</dbReference>
<dbReference type="SUPFAM" id="SSF46894">
    <property type="entry name" value="C-terminal effector domain of the bipartite response regulators"/>
    <property type="match status" value="1"/>
</dbReference>
<dbReference type="Proteomes" id="UP000078309">
    <property type="component" value="Unassembled WGS sequence"/>
</dbReference>
<evidence type="ECO:0000313" key="5">
    <source>
        <dbReference type="EMBL" id="MBT2917807.1"/>
    </source>
</evidence>
<evidence type="ECO:0000256" key="1">
    <source>
        <dbReference type="ARBA" id="ARBA00023125"/>
    </source>
</evidence>
<dbReference type="GO" id="GO:0003677">
    <property type="term" value="F:DNA binding"/>
    <property type="evidence" value="ECO:0007669"/>
    <property type="project" value="UniProtKB-UniRule"/>
</dbReference>
<dbReference type="Gene3D" id="1.10.10.10">
    <property type="entry name" value="Winged helix-like DNA-binding domain superfamily/Winged helix DNA-binding domain"/>
    <property type="match status" value="1"/>
</dbReference>
<dbReference type="Pfam" id="PF00486">
    <property type="entry name" value="Trans_reg_C"/>
    <property type="match status" value="1"/>
</dbReference>
<proteinExistence type="predicted"/>
<keyword evidence="3" id="KW-0472">Membrane</keyword>
<gene>
    <name evidence="5" type="ORF">PL14_03810</name>
</gene>
<dbReference type="EMBL" id="JAHGUI010000015">
    <property type="protein sequence ID" value="MBT2917807.1"/>
    <property type="molecule type" value="Genomic_DNA"/>
</dbReference>
<protein>
    <submittedName>
        <fullName evidence="5">Winged helix-turn-helix domain-containing protein</fullName>
    </submittedName>
</protein>
<evidence type="ECO:0000256" key="2">
    <source>
        <dbReference type="PROSITE-ProRule" id="PRU01091"/>
    </source>
</evidence>
<keyword evidence="1 2" id="KW-0238">DNA-binding</keyword>
<dbReference type="InterPro" id="IPR016032">
    <property type="entry name" value="Sig_transdc_resp-reg_C-effctor"/>
</dbReference>
<name>A0ABD4QRH6_VIBAN</name>
<comment type="caution">
    <text evidence="5">The sequence shown here is derived from an EMBL/GenBank/DDBJ whole genome shotgun (WGS) entry which is preliminary data.</text>
</comment>
<feature type="transmembrane region" description="Helical" evidence="3">
    <location>
        <begin position="168"/>
        <end position="189"/>
    </location>
</feature>
<dbReference type="RefSeq" id="WP_064626214.1">
    <property type="nucleotide sequence ID" value="NZ_JAHGUI010000015.1"/>
</dbReference>
<sequence>MIISHLTVCFYAVFMACDVENITYILEDSAEFSVMDSELTFGNKTHQLSYTETRILDFLIKNNGSVVSKTQIIEYSWTGRVVAETSLAKSISNLRKVFRECHFHDDVIQTIPRLGYRLNLKSNIYEKKCDEARDFIVIENARVIGEGLDDKKNTKYKDYFLSVKLKNVISYLVCFILLFMSIATLHEVIYDRDSGFINVGYEEITINIEGKKYKIIKNKNLNIPYKIINLISLAPSGSLVFYNITGDVISLAYNIDKHALSFTFRPEELDKAECVIKGAIEKEKYVCVL</sequence>
<dbReference type="CDD" id="cd00383">
    <property type="entry name" value="trans_reg_C"/>
    <property type="match status" value="1"/>
</dbReference>
<reference evidence="5 6" key="1">
    <citation type="journal article" date="2017" name="J. Fish Dis.">
        <title>Comparative assessment of Vibrio virulence in marine fish larvae.</title>
        <authorList>
            <person name="Ronneseth A."/>
            <person name="Castillo D."/>
            <person name="D'Alvise P."/>
            <person name="Tonnesen O."/>
            <person name="Haugland G."/>
            <person name="Grotkjaer T."/>
            <person name="Engell-Sorensen K."/>
            <person name="Norremark L."/>
            <person name="Bergh O."/>
            <person name="Wergeland H.I."/>
            <person name="Gram L."/>
        </authorList>
    </citation>
    <scope>NUCLEOTIDE SEQUENCE [LARGE SCALE GENOMIC DNA]</scope>
    <source>
        <strain evidence="5 6">90-11-286</strain>
    </source>
</reference>
<keyword evidence="3" id="KW-1133">Transmembrane helix</keyword>
<organism evidence="5 6">
    <name type="scientific">Vibrio anguillarum</name>
    <name type="common">Listonella anguillarum</name>
    <dbReference type="NCBI Taxonomy" id="55601"/>
    <lineage>
        <taxon>Bacteria</taxon>
        <taxon>Pseudomonadati</taxon>
        <taxon>Pseudomonadota</taxon>
        <taxon>Gammaproteobacteria</taxon>
        <taxon>Vibrionales</taxon>
        <taxon>Vibrionaceae</taxon>
        <taxon>Vibrio</taxon>
    </lineage>
</organism>
<evidence type="ECO:0000256" key="3">
    <source>
        <dbReference type="SAM" id="Phobius"/>
    </source>
</evidence>
<dbReference type="AlphaFoldDB" id="A0ABD4QRH6"/>
<evidence type="ECO:0000313" key="6">
    <source>
        <dbReference type="Proteomes" id="UP000078309"/>
    </source>
</evidence>
<dbReference type="InterPro" id="IPR001867">
    <property type="entry name" value="OmpR/PhoB-type_DNA-bd"/>
</dbReference>
<keyword evidence="3" id="KW-0812">Transmembrane</keyword>
<dbReference type="PROSITE" id="PS51755">
    <property type="entry name" value="OMPR_PHOB"/>
    <property type="match status" value="1"/>
</dbReference>
<evidence type="ECO:0000259" key="4">
    <source>
        <dbReference type="PROSITE" id="PS51755"/>
    </source>
</evidence>